<keyword evidence="3" id="KW-0742">SOS response</keyword>
<accession>A0A1X1TBT4</accession>
<dbReference type="SUPFAM" id="SSF52540">
    <property type="entry name" value="P-loop containing nucleoside triphosphate hydrolases"/>
    <property type="match status" value="1"/>
</dbReference>
<dbReference type="RefSeq" id="WP_085190017.1">
    <property type="nucleotide sequence ID" value="NZ_AP022605.1"/>
</dbReference>
<dbReference type="Pfam" id="PF02463">
    <property type="entry name" value="SMC_N"/>
    <property type="match status" value="1"/>
</dbReference>
<dbReference type="GO" id="GO:0006302">
    <property type="term" value="P:double-strand break repair"/>
    <property type="evidence" value="ECO:0007669"/>
    <property type="project" value="TreeGrafter"/>
</dbReference>
<protein>
    <recommendedName>
        <fullName evidence="4">RecF/RecN/SMC N-terminal domain-containing protein</fullName>
    </recommendedName>
</protein>
<dbReference type="EMBL" id="LQOS01000024">
    <property type="protein sequence ID" value="ORV41958.1"/>
    <property type="molecule type" value="Genomic_DNA"/>
</dbReference>
<name>A0A1X1TBT4_9MYCO</name>
<evidence type="ECO:0000313" key="6">
    <source>
        <dbReference type="EMBL" id="ORV41958.1"/>
    </source>
</evidence>
<dbReference type="PANTHER" id="PTHR32182:SF0">
    <property type="entry name" value="DNA REPLICATION AND REPAIR PROTEIN RECF"/>
    <property type="match status" value="1"/>
</dbReference>
<dbReference type="Gene3D" id="3.40.50.300">
    <property type="entry name" value="P-loop containing nucleotide triphosphate hydrolases"/>
    <property type="match status" value="2"/>
</dbReference>
<dbReference type="InterPro" id="IPR003395">
    <property type="entry name" value="RecF/RecN/SMC_N"/>
</dbReference>
<dbReference type="Proteomes" id="UP000193564">
    <property type="component" value="Unassembled WGS sequence"/>
</dbReference>
<dbReference type="STRING" id="126673.AWC01_08635"/>
<proteinExistence type="predicted"/>
<gene>
    <name evidence="6" type="ORF">AWC01_08635</name>
    <name evidence="5" type="ORF">MDOR_09990</name>
</gene>
<dbReference type="EMBL" id="AP022605">
    <property type="protein sequence ID" value="BBZ06830.1"/>
    <property type="molecule type" value="Genomic_DNA"/>
</dbReference>
<evidence type="ECO:0000313" key="8">
    <source>
        <dbReference type="Proteomes" id="UP000467201"/>
    </source>
</evidence>
<evidence type="ECO:0000256" key="1">
    <source>
        <dbReference type="ARBA" id="ARBA00022763"/>
    </source>
</evidence>
<keyword evidence="7" id="KW-1185">Reference proteome</keyword>
<evidence type="ECO:0000256" key="3">
    <source>
        <dbReference type="ARBA" id="ARBA00023236"/>
    </source>
</evidence>
<reference evidence="6 7" key="1">
    <citation type="submission" date="2016-01" db="EMBL/GenBank/DDBJ databases">
        <title>The new phylogeny of the genus Mycobacterium.</title>
        <authorList>
            <person name="Tarcisio F."/>
            <person name="Conor M."/>
            <person name="Antonella G."/>
            <person name="Elisabetta G."/>
            <person name="Giulia F.S."/>
            <person name="Sara T."/>
            <person name="Anna F."/>
            <person name="Clotilde B."/>
            <person name="Roberto B."/>
            <person name="Veronica D.S."/>
            <person name="Fabio R."/>
            <person name="Monica P."/>
            <person name="Olivier J."/>
            <person name="Enrico T."/>
            <person name="Nicola S."/>
        </authorList>
    </citation>
    <scope>NUCLEOTIDE SEQUENCE [LARGE SCALE GENOMIC DNA]</scope>
    <source>
        <strain evidence="6 7">DSM 44339</strain>
    </source>
</reference>
<sequence length="816" mass="89383">MIQLKAIHIEEFRGIRRLDLNLNCESFVVAGPNGSGKSGVVDAIDFALTGGITRLSGSGTGGVSLLKHGPHVHQRDNPAVARVELTIVDTASGQTGVLTRCIKTAGQYTLEPSSPELVAAVEWAAQHPELTLSRREVIKYVNTEPGKRAQEVQALLKLDRIDDTRRLLRTALSKSSTDEKQSAAKVKDAEDSVRRHLDLSSLLESEILGAVNKHRDVLGIERLGLLTSDTDLSVGAGDPEEPSGFNKASALQDIAVLIDYIDDHAELSAAATELTSELAELERDPSVLDALKHRALVEVGLPLVTDAACPLCDQTWDDVETLRNHLREKLARSEAAKFLQQRVERASERVARQVQRVQALIGAAQPHAVRLGLTSDQATLLEWSADLASFNAALTNVETAREQAARLNSDPLGQPPTLMAILDGIRGALEALPDQGATVSARTALTIAQERWNRLRQVRAEHEKATAAQHTADAVYKTYNDVADSALTNLYKSVEGNFSAYYRQINADDESSFKAGLAPSAGKLDLEVDFYGLGMFPPMAYHSEGHQDGMGVCLYLALIKQLLREDFRIAVLDDVVTSVDTNHRRQFCTLLKDAFPDVQFIITTHDEVWARQMQSSGLIRRRAQARFHGWNVDRGPVYGEGQDFWAQIDADLAKDDVPAAAHKLRRNLEASLADIAAAIQGRIVYRPDNNYDLGSFFSAVKGRHGDLLKKAATSANSWKNEVAKEQVEELKAARQNAMLGQDGENWAINALVHNNDWAVMAKADFTPVVEACKDFLDLFTCRGSECDAWVYVVGLPGKEEAMRCACGTLNLNLRSK</sequence>
<reference evidence="5" key="3">
    <citation type="submission" date="2020-02" db="EMBL/GenBank/DDBJ databases">
        <authorList>
            <person name="Matsumoto Y."/>
            <person name="Motooka D."/>
            <person name="Nakamura S."/>
        </authorList>
    </citation>
    <scope>NUCLEOTIDE SEQUENCE</scope>
    <source>
        <strain evidence="5">JCM 12405</strain>
    </source>
</reference>
<keyword evidence="1" id="KW-0227">DNA damage</keyword>
<evidence type="ECO:0000313" key="5">
    <source>
        <dbReference type="EMBL" id="BBZ06830.1"/>
    </source>
</evidence>
<dbReference type="AlphaFoldDB" id="A0A1X1TBT4"/>
<feature type="domain" description="RecF/RecN/SMC N-terminal" evidence="4">
    <location>
        <begin position="4"/>
        <end position="615"/>
    </location>
</feature>
<dbReference type="GO" id="GO:0009432">
    <property type="term" value="P:SOS response"/>
    <property type="evidence" value="ECO:0007669"/>
    <property type="project" value="UniProtKB-KW"/>
</dbReference>
<evidence type="ECO:0000313" key="7">
    <source>
        <dbReference type="Proteomes" id="UP000193564"/>
    </source>
</evidence>
<reference evidence="5 8" key="2">
    <citation type="journal article" date="2019" name="Emerg. Microbes Infect.">
        <title>Comprehensive subspecies identification of 175 nontuberculous mycobacteria species based on 7547 genomic profiles.</title>
        <authorList>
            <person name="Matsumoto Y."/>
            <person name="Kinjo T."/>
            <person name="Motooka D."/>
            <person name="Nabeya D."/>
            <person name="Jung N."/>
            <person name="Uechi K."/>
            <person name="Horii T."/>
            <person name="Iida T."/>
            <person name="Fujita J."/>
            <person name="Nakamura S."/>
        </authorList>
    </citation>
    <scope>NUCLEOTIDE SEQUENCE [LARGE SCALE GENOMIC DNA]</scope>
    <source>
        <strain evidence="5 8">JCM 12405</strain>
    </source>
</reference>
<dbReference type="GO" id="GO:0000731">
    <property type="term" value="P:DNA synthesis involved in DNA repair"/>
    <property type="evidence" value="ECO:0007669"/>
    <property type="project" value="TreeGrafter"/>
</dbReference>
<dbReference type="Proteomes" id="UP000467201">
    <property type="component" value="Chromosome"/>
</dbReference>
<keyword evidence="2" id="KW-0234">DNA repair</keyword>
<organism evidence="6 7">
    <name type="scientific">Mycolicibacterium doricum</name>
    <dbReference type="NCBI Taxonomy" id="126673"/>
    <lineage>
        <taxon>Bacteria</taxon>
        <taxon>Bacillati</taxon>
        <taxon>Actinomycetota</taxon>
        <taxon>Actinomycetes</taxon>
        <taxon>Mycobacteriales</taxon>
        <taxon>Mycobacteriaceae</taxon>
        <taxon>Mycolicibacterium</taxon>
    </lineage>
</organism>
<evidence type="ECO:0000256" key="2">
    <source>
        <dbReference type="ARBA" id="ARBA00023204"/>
    </source>
</evidence>
<dbReference type="OrthoDB" id="9815944at2"/>
<dbReference type="KEGG" id="mdr:MDOR_09990"/>
<dbReference type="PANTHER" id="PTHR32182">
    <property type="entry name" value="DNA REPLICATION AND REPAIR PROTEIN RECF"/>
    <property type="match status" value="1"/>
</dbReference>
<evidence type="ECO:0000259" key="4">
    <source>
        <dbReference type="Pfam" id="PF02463"/>
    </source>
</evidence>
<dbReference type="InterPro" id="IPR027417">
    <property type="entry name" value="P-loop_NTPase"/>
</dbReference>